<sequence length="376" mass="42063">MDRDEYLERLGTTAETPEDLFEHVEERSTAGRTHYVLTAARHGVERGTVIVEEAETIVRGYPSIPRILVLDPGVPSFFEDGETVVIEEKLDGFNVRIAAVGGEPLAFTRSGYVCPYTTGRARDRLPLEAFFATHPEKTLCAELVGPETPYSTHDYEGVDTHEFRIFDVRDRETGAPFAVDDRRGLCEEYGFAQPRLFGRAAPADAVGPTRAAIEELDAAGREGVVLKSADGERLVKYTTETQHHEELAYAFSLPFDHGRDFVFSRIVRDAFQAAEFDADDDRLEERAHDLGESILRPMVSAIRAVEAGETIGERHTVRGDPETIGALLDHLREQSLTVGLESDRREDGERVLEFVKVAESSRDRIRYYLDGGTRDE</sequence>
<evidence type="ECO:0000313" key="6">
    <source>
        <dbReference type="Proteomes" id="UP001016761"/>
    </source>
</evidence>
<evidence type="ECO:0000259" key="2">
    <source>
        <dbReference type="Pfam" id="PF18330"/>
    </source>
</evidence>
<proteinExistence type="predicted"/>
<dbReference type="Gene3D" id="3.30.70.2160">
    <property type="match status" value="1"/>
</dbReference>
<name>A0A8J8GRS8_9EURY</name>
<dbReference type="NCBIfam" id="TIGR01209">
    <property type="entry name" value="RNA ligase"/>
    <property type="match status" value="1"/>
</dbReference>
<dbReference type="AlphaFoldDB" id="A0A8J8GRS8"/>
<dbReference type="Proteomes" id="UP000728647">
    <property type="component" value="Unassembled WGS sequence"/>
</dbReference>
<dbReference type="InterPro" id="IPR021122">
    <property type="entry name" value="RNA_ligase_dom_REL/Rnl2"/>
</dbReference>
<evidence type="ECO:0000313" key="5">
    <source>
        <dbReference type="Proteomes" id="UP000728647"/>
    </source>
</evidence>
<dbReference type="SUPFAM" id="SSF56091">
    <property type="entry name" value="DNA ligase/mRNA capping enzyme, catalytic domain"/>
    <property type="match status" value="1"/>
</dbReference>
<dbReference type="Proteomes" id="UP001016761">
    <property type="component" value="Unassembled WGS sequence"/>
</dbReference>
<feature type="domain" description="RNA ligase Pab1020 C-terminal" evidence="2">
    <location>
        <begin position="249"/>
        <end position="372"/>
    </location>
</feature>
<dbReference type="Pfam" id="PF09414">
    <property type="entry name" value="RNA_ligase"/>
    <property type="match status" value="1"/>
</dbReference>
<dbReference type="RefSeq" id="WP_174679344.1">
    <property type="nucleotide sequence ID" value="NZ_JABUQZ010000001.1"/>
</dbReference>
<accession>A0A8J8GRS8</accession>
<evidence type="ECO:0000313" key="3">
    <source>
        <dbReference type="EMBL" id="NUB92777.1"/>
    </source>
</evidence>
<evidence type="ECO:0000313" key="4">
    <source>
        <dbReference type="EMBL" id="NUC71309.1"/>
    </source>
</evidence>
<gene>
    <name evidence="3" type="ORF">HT576_17360</name>
    <name evidence="4" type="ORF">HTZ84_03115</name>
</gene>
<evidence type="ECO:0000259" key="1">
    <source>
        <dbReference type="Pfam" id="PF09414"/>
    </source>
</evidence>
<dbReference type="Gene3D" id="3.30.1490.70">
    <property type="match status" value="1"/>
</dbReference>
<organism evidence="3 5">
    <name type="scientific">Haloterrigena gelatinilytica</name>
    <dbReference type="NCBI Taxonomy" id="2741724"/>
    <lineage>
        <taxon>Archaea</taxon>
        <taxon>Methanobacteriati</taxon>
        <taxon>Methanobacteriota</taxon>
        <taxon>Stenosarchaea group</taxon>
        <taxon>Halobacteria</taxon>
        <taxon>Halobacteriales</taxon>
        <taxon>Natrialbaceae</taxon>
        <taxon>Haloterrigena</taxon>
    </lineage>
</organism>
<dbReference type="GO" id="GO:0016874">
    <property type="term" value="F:ligase activity"/>
    <property type="evidence" value="ECO:0007669"/>
    <property type="project" value="UniProtKB-KW"/>
</dbReference>
<dbReference type="EMBL" id="JABURA010000001">
    <property type="protein sequence ID" value="NUB92777.1"/>
    <property type="molecule type" value="Genomic_DNA"/>
</dbReference>
<dbReference type="InterPro" id="IPR001072">
    <property type="entry name" value="RNA_ligase_Pab1020"/>
</dbReference>
<comment type="caution">
    <text evidence="3">The sequence shown here is derived from an EMBL/GenBank/DDBJ whole genome shotgun (WGS) entry which is preliminary data.</text>
</comment>
<dbReference type="InterPro" id="IPR041596">
    <property type="entry name" value="Lig_Pab1020_C"/>
</dbReference>
<dbReference type="Pfam" id="PF18330">
    <property type="entry name" value="Lig_C"/>
    <property type="match status" value="1"/>
</dbReference>
<dbReference type="Gene3D" id="3.30.470.30">
    <property type="entry name" value="DNA ligase/mRNA capping enzyme"/>
    <property type="match status" value="1"/>
</dbReference>
<dbReference type="PRINTS" id="PR01048">
    <property type="entry name" value="Y414FAMILY"/>
</dbReference>
<protein>
    <submittedName>
        <fullName evidence="3">RNA ligase</fullName>
    </submittedName>
</protein>
<reference evidence="3 6" key="1">
    <citation type="submission" date="2020-06" db="EMBL/GenBank/DDBJ databases">
        <title>Haloterrigena sp. nov., an extremely halophilic archaeon isolated from a saline sediment.</title>
        <authorList>
            <person name="Liu B.-B."/>
        </authorList>
    </citation>
    <scope>NUCLEOTIDE SEQUENCE</scope>
    <source>
        <strain evidence="3">SYSU A121-1</strain>
        <strain evidence="4 6">SYSU A558-1</strain>
    </source>
</reference>
<dbReference type="OrthoDB" id="14524at2157"/>
<feature type="domain" description="RNA ligase" evidence="1">
    <location>
        <begin position="82"/>
        <end position="238"/>
    </location>
</feature>
<keyword evidence="6" id="KW-1185">Reference proteome</keyword>
<keyword evidence="3" id="KW-0436">Ligase</keyword>
<dbReference type="EMBL" id="JABUQZ010000001">
    <property type="protein sequence ID" value="NUC71309.1"/>
    <property type="molecule type" value="Genomic_DNA"/>
</dbReference>